<reference evidence="3 4" key="1">
    <citation type="journal article" date="2019" name="Nat. Med.">
        <title>A library of human gut bacterial isolates paired with longitudinal multiomics data enables mechanistic microbiome research.</title>
        <authorList>
            <person name="Poyet M."/>
            <person name="Groussin M."/>
            <person name="Gibbons S.M."/>
            <person name="Avila-Pacheco J."/>
            <person name="Jiang X."/>
            <person name="Kearney S.M."/>
            <person name="Perrotta A.R."/>
            <person name="Berdy B."/>
            <person name="Zhao S."/>
            <person name="Lieberman T.D."/>
            <person name="Swanson P.K."/>
            <person name="Smith M."/>
            <person name="Roesemann S."/>
            <person name="Alexander J.E."/>
            <person name="Rich S.A."/>
            <person name="Livny J."/>
            <person name="Vlamakis H."/>
            <person name="Clish C."/>
            <person name="Bullock K."/>
            <person name="Deik A."/>
            <person name="Scott J."/>
            <person name="Pierce K.A."/>
            <person name="Xavier R.J."/>
            <person name="Alm E.J."/>
        </authorList>
    </citation>
    <scope>NUCLEOTIDE SEQUENCE [LARGE SCALE GENOMIC DNA]</scope>
    <source>
        <strain evidence="3 4">BIOML-A5</strain>
    </source>
</reference>
<feature type="region of interest" description="Disordered" evidence="1">
    <location>
        <begin position="232"/>
        <end position="301"/>
    </location>
</feature>
<dbReference type="Proteomes" id="UP001211173">
    <property type="component" value="Unassembled WGS sequence"/>
</dbReference>
<accession>A0A6I2RG71</accession>
<reference evidence="2" key="2">
    <citation type="submission" date="2023-01" db="EMBL/GenBank/DDBJ databases">
        <title>Human gut microbiome strain richness.</title>
        <authorList>
            <person name="Chen-Liaw A."/>
        </authorList>
    </citation>
    <scope>NUCLEOTIDE SEQUENCE</scope>
    <source>
        <strain evidence="2">1001287st1_F4_1001285I_161205</strain>
    </source>
</reference>
<gene>
    <name evidence="3" type="ORF">GKE90_07675</name>
    <name evidence="2" type="ORF">PNE06_03970</name>
</gene>
<dbReference type="Proteomes" id="UP000429811">
    <property type="component" value="Unassembled WGS sequence"/>
</dbReference>
<evidence type="ECO:0000313" key="2">
    <source>
        <dbReference type="EMBL" id="MDB7932224.1"/>
    </source>
</evidence>
<feature type="compositionally biased region" description="Polar residues" evidence="1">
    <location>
        <begin position="49"/>
        <end position="68"/>
    </location>
</feature>
<evidence type="ECO:0000313" key="3">
    <source>
        <dbReference type="EMBL" id="MSB48580.1"/>
    </source>
</evidence>
<feature type="compositionally biased region" description="Basic and acidic residues" evidence="1">
    <location>
        <begin position="232"/>
        <end position="245"/>
    </location>
</feature>
<evidence type="ECO:0000256" key="1">
    <source>
        <dbReference type="SAM" id="MobiDB-lite"/>
    </source>
</evidence>
<evidence type="ECO:0000313" key="4">
    <source>
        <dbReference type="Proteomes" id="UP000429811"/>
    </source>
</evidence>
<organism evidence="3 4">
    <name type="scientific">Flavonifractor plautii</name>
    <name type="common">Fusobacterium plautii</name>
    <dbReference type="NCBI Taxonomy" id="292800"/>
    <lineage>
        <taxon>Bacteria</taxon>
        <taxon>Bacillati</taxon>
        <taxon>Bacillota</taxon>
        <taxon>Clostridia</taxon>
        <taxon>Eubacteriales</taxon>
        <taxon>Oscillospiraceae</taxon>
        <taxon>Flavonifractor</taxon>
    </lineage>
</organism>
<dbReference type="AlphaFoldDB" id="A0A6I2RG71"/>
<name>A0A6I2RG71_FLAPL</name>
<sequence length="301" mass="32789">MGYYSELAYDTEVCETNEAPSGKGGEAVISGDALSAFGEGDFIPPQAVPGSSSSAGTPPQSVEKSTPPAQDAEAPKATKTEEEENEDAARKAHKEAEAKRKEEWEAKHKATKQAEQEAIQAAMAMSEQEALKAAVTQVRTGTEKLTRRNMKECVSEYIQTKCLEDTAFARLILHPRKSMVHCFQYINRKSYDYIQDELKASGFKPGPDATAYGCDIPDDLCYSWAEEYFRNPDAKEDQEQEEKFVPRPYVKKSKPVKATAAKSADKGSAGTNLPKGKDSSKPKPESGQITLGGFDTLGKAG</sequence>
<proteinExistence type="predicted"/>
<feature type="compositionally biased region" description="Basic and acidic residues" evidence="1">
    <location>
        <begin position="87"/>
        <end position="115"/>
    </location>
</feature>
<dbReference type="RefSeq" id="WP_131971070.1">
    <property type="nucleotide sequence ID" value="NZ_BAABXT010000001.1"/>
</dbReference>
<dbReference type="EMBL" id="JAQLWV010000004">
    <property type="protein sequence ID" value="MDB7932224.1"/>
    <property type="molecule type" value="Genomic_DNA"/>
</dbReference>
<feature type="region of interest" description="Disordered" evidence="1">
    <location>
        <begin position="16"/>
        <end position="119"/>
    </location>
</feature>
<feature type="compositionally biased region" description="Basic and acidic residues" evidence="1">
    <location>
        <begin position="275"/>
        <end position="284"/>
    </location>
</feature>
<comment type="caution">
    <text evidence="3">The sequence shown here is derived from an EMBL/GenBank/DDBJ whole genome shotgun (WGS) entry which is preliminary data.</text>
</comment>
<protein>
    <submittedName>
        <fullName evidence="2">Cas9 inhibitor AcrIIA9 family protein</fullName>
    </submittedName>
</protein>
<dbReference type="EMBL" id="WKPO01000008">
    <property type="protein sequence ID" value="MSB48580.1"/>
    <property type="molecule type" value="Genomic_DNA"/>
</dbReference>